<dbReference type="Gene3D" id="4.10.450.10">
    <property type="entry name" value="Glucose Oxidase, domain 2"/>
    <property type="match status" value="1"/>
</dbReference>
<evidence type="ECO:0000256" key="7">
    <source>
        <dbReference type="PIRSR" id="PIRSR000137-2"/>
    </source>
</evidence>
<dbReference type="Gene3D" id="3.30.560.10">
    <property type="entry name" value="Glucose Oxidase, domain 3"/>
    <property type="match status" value="1"/>
</dbReference>
<dbReference type="GO" id="GO:0016614">
    <property type="term" value="F:oxidoreductase activity, acting on CH-OH group of donors"/>
    <property type="evidence" value="ECO:0007669"/>
    <property type="project" value="InterPro"/>
</dbReference>
<comment type="cofactor">
    <cofactor evidence="1 7">
        <name>FAD</name>
        <dbReference type="ChEBI" id="CHEBI:57692"/>
    </cofactor>
</comment>
<evidence type="ECO:0000259" key="10">
    <source>
        <dbReference type="PROSITE" id="PS00623"/>
    </source>
</evidence>
<dbReference type="Pfam" id="PF05199">
    <property type="entry name" value="GMC_oxred_C"/>
    <property type="match status" value="1"/>
</dbReference>
<dbReference type="SUPFAM" id="SSF54373">
    <property type="entry name" value="FAD-linked reductases, C-terminal domain"/>
    <property type="match status" value="1"/>
</dbReference>
<dbReference type="PROSITE" id="PS00623">
    <property type="entry name" value="GMC_OXRED_1"/>
    <property type="match status" value="1"/>
</dbReference>
<proteinExistence type="inferred from homology"/>
<feature type="active site" description="Proton acceptor" evidence="6">
    <location>
        <position position="558"/>
    </location>
</feature>
<dbReference type="InterPro" id="IPR036188">
    <property type="entry name" value="FAD/NAD-bd_sf"/>
</dbReference>
<dbReference type="Pfam" id="PF00732">
    <property type="entry name" value="GMC_oxred_N"/>
    <property type="match status" value="1"/>
</dbReference>
<evidence type="ECO:0000259" key="11">
    <source>
        <dbReference type="PROSITE" id="PS00624"/>
    </source>
</evidence>
<evidence type="ECO:0000256" key="9">
    <source>
        <dbReference type="SAM" id="SignalP"/>
    </source>
</evidence>
<protein>
    <submittedName>
        <fullName evidence="12">GMC oxidoreductase</fullName>
    </submittedName>
</protein>
<gene>
    <name evidence="12" type="ORF">T440DRAFT_112998</name>
</gene>
<evidence type="ECO:0000256" key="6">
    <source>
        <dbReference type="PIRSR" id="PIRSR000137-1"/>
    </source>
</evidence>
<name>A0A6A7B3E5_9PLEO</name>
<feature type="binding site" evidence="7">
    <location>
        <position position="105"/>
    </location>
    <ligand>
        <name>FAD</name>
        <dbReference type="ChEBI" id="CHEBI:57692"/>
    </ligand>
</feature>
<dbReference type="InterPro" id="IPR000172">
    <property type="entry name" value="GMC_OxRdtase_N"/>
</dbReference>
<comment type="similarity">
    <text evidence="2 8">Belongs to the GMC oxidoreductase family.</text>
</comment>
<evidence type="ECO:0000256" key="8">
    <source>
        <dbReference type="RuleBase" id="RU003968"/>
    </source>
</evidence>
<dbReference type="PROSITE" id="PS00624">
    <property type="entry name" value="GMC_OXRED_2"/>
    <property type="match status" value="1"/>
</dbReference>
<dbReference type="InterPro" id="IPR012132">
    <property type="entry name" value="GMC_OxRdtase"/>
</dbReference>
<evidence type="ECO:0000313" key="12">
    <source>
        <dbReference type="EMBL" id="KAF2850036.1"/>
    </source>
</evidence>
<sequence length="578" mass="61549">MHLRIPTLALLARALSVQAESYDYLIAGAGTAGLVIASRLSENPKVSVLVIEAGPDVRNDNVVTSGNFSFSNYNTSINWEYSSTPQAGANDRVISFRAGKAIGGTSIVNGMVYIRGEQAQFDAFEKLGNPGWNWDSLFSYGKKGERFEAPNAAQTSAGVTANPAVHGTNGPLTVSFPFSVTNTSFGNSARQAWKSIGVNPVTDVNGGHPHGFVSAPLTLDRDRMRRSSSASSYYEPVDSRPNLKVIQGTVKKILWAKDKNNKAVASGFEYVTPSKQTVQISAKKEVIISASAYRSPLILEASGIGNPTILKKLGVKVKSAVPGVGENMLDHNAMVIVYGTTNNLVGDTPFATLVTAQDVLGNKTAAMAASSGSQISAWAQAASKNTGGAITAKAYEKRFQLQHDLIFKQNVTIAELYPTNLGSAIVSQLWTTHPFSWGSVHLKSLDSFDDPVIDTNIFSLQFDVDLLAAVARTEQKAYSTPPLSTFVAPNQVLPLNATDAQWTSYVRANGANAMHVVGTCAMLPLDLGGVVDSKLKVYGTSNVRVVDASVIPVELTGHTVGPLYAVAEKAAYIIKNDS</sequence>
<keyword evidence="3 8" id="KW-0285">Flavoprotein</keyword>
<feature type="chain" id="PRO_5025383319" evidence="9">
    <location>
        <begin position="20"/>
        <end position="578"/>
    </location>
</feature>
<evidence type="ECO:0000256" key="2">
    <source>
        <dbReference type="ARBA" id="ARBA00010790"/>
    </source>
</evidence>
<feature type="binding site" evidence="7">
    <location>
        <begin position="109"/>
        <end position="112"/>
    </location>
    <ligand>
        <name>FAD</name>
        <dbReference type="ChEBI" id="CHEBI:57692"/>
    </ligand>
</feature>
<dbReference type="OrthoDB" id="269227at2759"/>
<keyword evidence="9" id="KW-0732">Signal</keyword>
<reference evidence="12" key="1">
    <citation type="submission" date="2020-01" db="EMBL/GenBank/DDBJ databases">
        <authorList>
            <consortium name="DOE Joint Genome Institute"/>
            <person name="Haridas S."/>
            <person name="Albert R."/>
            <person name="Binder M."/>
            <person name="Bloem J."/>
            <person name="Labutti K."/>
            <person name="Salamov A."/>
            <person name="Andreopoulos B."/>
            <person name="Baker S.E."/>
            <person name="Barry K."/>
            <person name="Bills G."/>
            <person name="Bluhm B.H."/>
            <person name="Cannon C."/>
            <person name="Castanera R."/>
            <person name="Culley D.E."/>
            <person name="Daum C."/>
            <person name="Ezra D."/>
            <person name="Gonzalez J.B."/>
            <person name="Henrissat B."/>
            <person name="Kuo A."/>
            <person name="Liang C."/>
            <person name="Lipzen A."/>
            <person name="Lutzoni F."/>
            <person name="Magnuson J."/>
            <person name="Mondo S."/>
            <person name="Nolan M."/>
            <person name="Ohm R."/>
            <person name="Pangilinan J."/>
            <person name="Park H.-J."/>
            <person name="Ramirez L."/>
            <person name="Alfaro M."/>
            <person name="Sun H."/>
            <person name="Tritt A."/>
            <person name="Yoshinaga Y."/>
            <person name="Zwiers L.-H."/>
            <person name="Turgeon B.G."/>
            <person name="Goodwin S.B."/>
            <person name="Spatafora J.W."/>
            <person name="Crous P.W."/>
            <person name="Grigoriev I.V."/>
        </authorList>
    </citation>
    <scope>NUCLEOTIDE SEQUENCE</scope>
    <source>
        <strain evidence="12">IPT5</strain>
    </source>
</reference>
<feature type="binding site" evidence="7">
    <location>
        <position position="250"/>
    </location>
    <ligand>
        <name>FAD</name>
        <dbReference type="ChEBI" id="CHEBI:57692"/>
    </ligand>
</feature>
<dbReference type="InterPro" id="IPR027424">
    <property type="entry name" value="Glucose_Oxidase_domain_2"/>
</dbReference>
<dbReference type="GO" id="GO:0050660">
    <property type="term" value="F:flavin adenine dinucleotide binding"/>
    <property type="evidence" value="ECO:0007669"/>
    <property type="project" value="InterPro"/>
</dbReference>
<dbReference type="PANTHER" id="PTHR11552">
    <property type="entry name" value="GLUCOSE-METHANOL-CHOLINE GMC OXIDOREDUCTASE"/>
    <property type="match status" value="1"/>
</dbReference>
<dbReference type="InterPro" id="IPR007867">
    <property type="entry name" value="GMC_OxRtase_C"/>
</dbReference>
<evidence type="ECO:0000256" key="3">
    <source>
        <dbReference type="ARBA" id="ARBA00022630"/>
    </source>
</evidence>
<dbReference type="Proteomes" id="UP000799423">
    <property type="component" value="Unassembled WGS sequence"/>
</dbReference>
<keyword evidence="13" id="KW-1185">Reference proteome</keyword>
<dbReference type="PANTHER" id="PTHR11552:SF201">
    <property type="entry name" value="GLUCOSE-METHANOL-CHOLINE OXIDOREDUCTASE N-TERMINAL DOMAIN-CONTAINING PROTEIN"/>
    <property type="match status" value="1"/>
</dbReference>
<evidence type="ECO:0000256" key="1">
    <source>
        <dbReference type="ARBA" id="ARBA00001974"/>
    </source>
</evidence>
<keyword evidence="5" id="KW-0560">Oxidoreductase</keyword>
<dbReference type="AlphaFoldDB" id="A0A6A7B3E5"/>
<feature type="domain" description="Glucose-methanol-choline oxidoreductase N-terminal" evidence="10">
    <location>
        <begin position="99"/>
        <end position="122"/>
    </location>
</feature>
<evidence type="ECO:0000313" key="13">
    <source>
        <dbReference type="Proteomes" id="UP000799423"/>
    </source>
</evidence>
<keyword evidence="4 7" id="KW-0274">FAD</keyword>
<evidence type="ECO:0000256" key="4">
    <source>
        <dbReference type="ARBA" id="ARBA00022827"/>
    </source>
</evidence>
<feature type="active site" description="Proton donor" evidence="6">
    <location>
        <position position="515"/>
    </location>
</feature>
<organism evidence="12 13">
    <name type="scientific">Plenodomus tracheiphilus IPT5</name>
    <dbReference type="NCBI Taxonomy" id="1408161"/>
    <lineage>
        <taxon>Eukaryota</taxon>
        <taxon>Fungi</taxon>
        <taxon>Dikarya</taxon>
        <taxon>Ascomycota</taxon>
        <taxon>Pezizomycotina</taxon>
        <taxon>Dothideomycetes</taxon>
        <taxon>Pleosporomycetidae</taxon>
        <taxon>Pleosporales</taxon>
        <taxon>Pleosporineae</taxon>
        <taxon>Leptosphaeriaceae</taxon>
        <taxon>Plenodomus</taxon>
    </lineage>
</organism>
<feature type="signal peptide" evidence="9">
    <location>
        <begin position="1"/>
        <end position="19"/>
    </location>
</feature>
<dbReference type="EMBL" id="MU006308">
    <property type="protein sequence ID" value="KAF2850036.1"/>
    <property type="molecule type" value="Genomic_DNA"/>
</dbReference>
<dbReference type="Gene3D" id="3.50.50.60">
    <property type="entry name" value="FAD/NAD(P)-binding domain"/>
    <property type="match status" value="1"/>
</dbReference>
<evidence type="ECO:0000256" key="5">
    <source>
        <dbReference type="ARBA" id="ARBA00023002"/>
    </source>
</evidence>
<feature type="domain" description="Glucose-methanol-choline oxidoreductase N-terminal" evidence="11">
    <location>
        <begin position="291"/>
        <end position="305"/>
    </location>
</feature>
<accession>A0A6A7B3E5</accession>
<dbReference type="PIRSF" id="PIRSF000137">
    <property type="entry name" value="Alcohol_oxidase"/>
    <property type="match status" value="1"/>
</dbReference>
<dbReference type="SUPFAM" id="SSF51905">
    <property type="entry name" value="FAD/NAD(P)-binding domain"/>
    <property type="match status" value="1"/>
</dbReference>